<organism evidence="3">
    <name type="scientific">Schistosoma curassoni</name>
    <dbReference type="NCBI Taxonomy" id="6186"/>
    <lineage>
        <taxon>Eukaryota</taxon>
        <taxon>Metazoa</taxon>
        <taxon>Spiralia</taxon>
        <taxon>Lophotrochozoa</taxon>
        <taxon>Platyhelminthes</taxon>
        <taxon>Trematoda</taxon>
        <taxon>Digenea</taxon>
        <taxon>Strigeidida</taxon>
        <taxon>Schistosomatoidea</taxon>
        <taxon>Schistosomatidae</taxon>
        <taxon>Schistosoma</taxon>
    </lineage>
</organism>
<dbReference type="WBParaSite" id="SCUD_0000041001-mRNA-1">
    <property type="protein sequence ID" value="SCUD_0000041001-mRNA-1"/>
    <property type="gene ID" value="SCUD_0000041001"/>
</dbReference>
<name>A0A183JCK3_9TREM</name>
<evidence type="ECO:0000313" key="2">
    <source>
        <dbReference type="Proteomes" id="UP000279833"/>
    </source>
</evidence>
<sequence>MWLVIQITSKINKWKKINSYMNQLQIISLTLKHSNKTSYLVWQALDNKT</sequence>
<evidence type="ECO:0000313" key="3">
    <source>
        <dbReference type="WBParaSite" id="SCUD_0000041001-mRNA-1"/>
    </source>
</evidence>
<dbReference type="EMBL" id="UZAK01000266">
    <property type="protein sequence ID" value="VDO61359.1"/>
    <property type="molecule type" value="Genomic_DNA"/>
</dbReference>
<dbReference type="Proteomes" id="UP000279833">
    <property type="component" value="Unassembled WGS sequence"/>
</dbReference>
<evidence type="ECO:0000313" key="1">
    <source>
        <dbReference type="EMBL" id="VDO61359.1"/>
    </source>
</evidence>
<accession>A0A183JCK3</accession>
<gene>
    <name evidence="1" type="ORF">SCUD_LOCUS411</name>
</gene>
<dbReference type="AlphaFoldDB" id="A0A183JCK3"/>
<protein>
    <submittedName>
        <fullName evidence="1 3">Uncharacterized protein</fullName>
    </submittedName>
</protein>
<proteinExistence type="predicted"/>
<reference evidence="1 2" key="2">
    <citation type="submission" date="2018-11" db="EMBL/GenBank/DDBJ databases">
        <authorList>
            <consortium name="Pathogen Informatics"/>
        </authorList>
    </citation>
    <scope>NUCLEOTIDE SEQUENCE [LARGE SCALE GENOMIC DNA]</scope>
    <source>
        <strain evidence="1">Dakar</strain>
        <strain evidence="2">Dakar, Senegal</strain>
    </source>
</reference>
<reference evidence="3" key="1">
    <citation type="submission" date="2016-06" db="UniProtKB">
        <authorList>
            <consortium name="WormBaseParasite"/>
        </authorList>
    </citation>
    <scope>IDENTIFICATION</scope>
</reference>
<keyword evidence="2" id="KW-1185">Reference proteome</keyword>